<proteinExistence type="predicted"/>
<feature type="domain" description="Competence protein CoiA-like N-terminal" evidence="2">
    <location>
        <begin position="20"/>
        <end position="55"/>
    </location>
</feature>
<dbReference type="InterPro" id="IPR010330">
    <property type="entry name" value="CoiA_nuc"/>
</dbReference>
<dbReference type="InterPro" id="IPR057253">
    <property type="entry name" value="CoiA-like_N"/>
</dbReference>
<evidence type="ECO:0000313" key="4">
    <source>
        <dbReference type="Proteomes" id="UP000094714"/>
    </source>
</evidence>
<accession>A0A1D7ZYE8</accession>
<evidence type="ECO:0000259" key="2">
    <source>
        <dbReference type="Pfam" id="PF25164"/>
    </source>
</evidence>
<sequence>MFMLVAKNERGQLVRASDAQRTRGYRCPECDAPLVLRQGSRVPHFAHRPKQGCQLAQGESELHLLGKETLWWWAKQRGWNPQLEVPFDQIEQRADVLVTIQNHPVALEFQCSPLSARRLAERTQGYQQVGVAVRWLLGPTYQKRLLHREIQARFTQLVNNRPSLTFWEPHRAQLDYLQPIYQGQVGNGRWWAQVGVETVDLHRHASLRDGLVRQAYQAGHQVAACPLVAHGRREWWPLTFERPVRWRLMILLALEQLPLGKSWPPLGWQAWLATQTKWLPLPALTPVQRQALRMHHLNELTADLLQAGIITIRGEEYRYVRLPQWFDDFDQKLAFVRQQEGI</sequence>
<dbReference type="Proteomes" id="UP000094714">
    <property type="component" value="Chromosome"/>
</dbReference>
<feature type="domain" description="Competence protein CoiA nuclease-like" evidence="1">
    <location>
        <begin position="59"/>
        <end position="182"/>
    </location>
</feature>
<name>A0A1D7ZYE8_LIMFE</name>
<dbReference type="PATRIC" id="fig|1613.112.peg.1486"/>
<dbReference type="Pfam" id="PF06054">
    <property type="entry name" value="CoiA_nuc"/>
    <property type="match status" value="1"/>
</dbReference>
<dbReference type="AlphaFoldDB" id="A0A1D7ZYE8"/>
<dbReference type="EMBL" id="CP017151">
    <property type="protein sequence ID" value="AOR74870.1"/>
    <property type="molecule type" value="Genomic_DNA"/>
</dbReference>
<reference evidence="3 4" key="1">
    <citation type="submission" date="2016-09" db="EMBL/GenBank/DDBJ databases">
        <title>Genome Sequence of the Lactobacillus fermentum strain NCC2970 (CNCM I-5068).</title>
        <authorList>
            <person name="Barretto C."/>
            <person name="Ngom-Bru C."/>
            <person name="Genevaz A."/>
            <person name="Fournier C."/>
            <person name="Moine D."/>
            <person name="Kassam M."/>
            <person name="Iltis A."/>
            <person name="Sagory-Zalkind P."/>
            <person name="Faucherand G."/>
            <person name="Descombes P."/>
            <person name="Duboux S."/>
        </authorList>
    </citation>
    <scope>NUCLEOTIDE SEQUENCE [LARGE SCALE GENOMIC DNA]</scope>
    <source>
        <strain evidence="3 4">NCC2970</strain>
    </source>
</reference>
<organism evidence="3 4">
    <name type="scientific">Limosilactobacillus fermentum</name>
    <name type="common">Lactobacillus fermentum</name>
    <dbReference type="NCBI Taxonomy" id="1613"/>
    <lineage>
        <taxon>Bacteria</taxon>
        <taxon>Bacillati</taxon>
        <taxon>Bacillota</taxon>
        <taxon>Bacilli</taxon>
        <taxon>Lactobacillales</taxon>
        <taxon>Lactobacillaceae</taxon>
        <taxon>Limosilactobacillus</taxon>
    </lineage>
</organism>
<gene>
    <name evidence="3" type="ORF">LACFE_CDS1420</name>
</gene>
<protein>
    <submittedName>
        <fullName evidence="3">Competence protein</fullName>
    </submittedName>
</protein>
<dbReference type="Pfam" id="PF25164">
    <property type="entry name" value="CoiA_N"/>
    <property type="match status" value="1"/>
</dbReference>
<evidence type="ECO:0000259" key="1">
    <source>
        <dbReference type="Pfam" id="PF06054"/>
    </source>
</evidence>
<evidence type="ECO:0000313" key="3">
    <source>
        <dbReference type="EMBL" id="AOR74870.1"/>
    </source>
</evidence>